<dbReference type="InterPro" id="IPR036873">
    <property type="entry name" value="Rhodanese-like_dom_sf"/>
</dbReference>
<reference evidence="13" key="1">
    <citation type="submission" date="2017-02" db="UniProtKB">
        <authorList>
            <consortium name="WormBaseParasite"/>
        </authorList>
    </citation>
    <scope>IDENTIFICATION</scope>
</reference>
<keyword evidence="3" id="KW-0132">Cell division</keyword>
<feature type="compositionally biased region" description="Polar residues" evidence="9">
    <location>
        <begin position="364"/>
        <end position="380"/>
    </location>
</feature>
<accession>A0A0N4VBL8</accession>
<dbReference type="EC" id="3.1.3.48" evidence="2"/>
<dbReference type="InterPro" id="IPR001763">
    <property type="entry name" value="Rhodanese-like_dom"/>
</dbReference>
<dbReference type="EMBL" id="UXUI01008912">
    <property type="protein sequence ID" value="VDD92661.1"/>
    <property type="molecule type" value="Genomic_DNA"/>
</dbReference>
<dbReference type="SUPFAM" id="SSF52821">
    <property type="entry name" value="Rhodanese/Cell cycle control phosphatase"/>
    <property type="match status" value="1"/>
</dbReference>
<evidence type="ECO:0000256" key="9">
    <source>
        <dbReference type="SAM" id="MobiDB-lite"/>
    </source>
</evidence>
<dbReference type="SMART" id="SM00450">
    <property type="entry name" value="RHOD"/>
    <property type="match status" value="1"/>
</dbReference>
<dbReference type="InterPro" id="IPR000751">
    <property type="entry name" value="MPI_Phosphatase"/>
</dbReference>
<feature type="compositionally biased region" description="Basic and acidic residues" evidence="9">
    <location>
        <begin position="45"/>
        <end position="65"/>
    </location>
</feature>
<dbReference type="GO" id="GO:0110032">
    <property type="term" value="P:positive regulation of G2/MI transition of meiotic cell cycle"/>
    <property type="evidence" value="ECO:0007669"/>
    <property type="project" value="TreeGrafter"/>
</dbReference>
<dbReference type="GO" id="GO:0005737">
    <property type="term" value="C:cytoplasm"/>
    <property type="evidence" value="ECO:0007669"/>
    <property type="project" value="TreeGrafter"/>
</dbReference>
<dbReference type="GO" id="GO:0051301">
    <property type="term" value="P:cell division"/>
    <property type="evidence" value="ECO:0007669"/>
    <property type="project" value="UniProtKB-KW"/>
</dbReference>
<dbReference type="PRINTS" id="PR00716">
    <property type="entry name" value="MPIPHPHTASE"/>
</dbReference>
<organism evidence="13">
    <name type="scientific">Enterobius vermicularis</name>
    <name type="common">Human pinworm</name>
    <dbReference type="NCBI Taxonomy" id="51028"/>
    <lineage>
        <taxon>Eukaryota</taxon>
        <taxon>Metazoa</taxon>
        <taxon>Ecdysozoa</taxon>
        <taxon>Nematoda</taxon>
        <taxon>Chromadorea</taxon>
        <taxon>Rhabditida</taxon>
        <taxon>Spirurina</taxon>
        <taxon>Oxyuridomorpha</taxon>
        <taxon>Oxyuroidea</taxon>
        <taxon>Oxyuridae</taxon>
        <taxon>Enterobius</taxon>
    </lineage>
</organism>
<evidence type="ECO:0000256" key="7">
    <source>
        <dbReference type="ARBA" id="ARBA00023306"/>
    </source>
</evidence>
<feature type="region of interest" description="Disordered" evidence="9">
    <location>
        <begin position="1"/>
        <end position="131"/>
    </location>
</feature>
<protein>
    <recommendedName>
        <fullName evidence="2">protein-tyrosine-phosphatase</fullName>
        <ecNumber evidence="2">3.1.3.48</ecNumber>
    </recommendedName>
</protein>
<gene>
    <name evidence="11" type="ORF">EVEC_LOCUS7412</name>
</gene>
<feature type="compositionally biased region" description="Polar residues" evidence="9">
    <location>
        <begin position="114"/>
        <end position="125"/>
    </location>
</feature>
<dbReference type="PROSITE" id="PS50206">
    <property type="entry name" value="RHODANESE_3"/>
    <property type="match status" value="1"/>
</dbReference>
<comment type="similarity">
    <text evidence="1">Belongs to the MPI phosphatase family.</text>
</comment>
<feature type="compositionally biased region" description="Polar residues" evidence="9">
    <location>
        <begin position="90"/>
        <end position="100"/>
    </location>
</feature>
<sequence>MLLRVLSSTSSSSSNSSQPQDEKEGDESPPSLNSILMTSDEDREIETQKEKDADELNEDIKRLSLENEASGSSDARSSDEASQAAGPSCPSLSAIDTTPVSAHRVRRKRKRFRSITNCQSPSSPASKVRVPANRRCLSRMKAVDQRLSNNGRPPPLTPRLKMTGCLKALETPQIPSTAFQSICGEELARLMRSISEESLTESFIIIDCRYPYEYNAGHVKTAINVYEPRRLKDIFYPKDEELFNKAVARVPIFYCEYSQKRGPSAAEFLRNMDRSRNEYRYPELDYKEIYVLDGGYKKLFEDGRFIDLCDPPGYVRMYAKRFRKSLAKYHVHKPKICSRVLLTSRDRFDISLRRARKLLRKSLQSPSRFPSKQRSSSVTSDGEPCTPKKKLPGRLQFTSPS</sequence>
<dbReference type="Pfam" id="PF00581">
    <property type="entry name" value="Rhodanese"/>
    <property type="match status" value="1"/>
</dbReference>
<keyword evidence="5" id="KW-0378">Hydrolase</keyword>
<dbReference type="FunFam" id="3.40.250.10:FF:000021">
    <property type="entry name" value="M-phase inducer phosphatase cdc-25.2"/>
    <property type="match status" value="1"/>
</dbReference>
<keyword evidence="12" id="KW-1185">Reference proteome</keyword>
<evidence type="ECO:0000256" key="8">
    <source>
        <dbReference type="ARBA" id="ARBA00051722"/>
    </source>
</evidence>
<dbReference type="STRING" id="51028.A0A0N4VBL8"/>
<evidence type="ECO:0000313" key="11">
    <source>
        <dbReference type="EMBL" id="VDD92661.1"/>
    </source>
</evidence>
<dbReference type="WBParaSite" id="EVEC_0000792801-mRNA-1">
    <property type="protein sequence ID" value="EVEC_0000792801-mRNA-1"/>
    <property type="gene ID" value="EVEC_0000792801"/>
</dbReference>
<evidence type="ECO:0000256" key="1">
    <source>
        <dbReference type="ARBA" id="ARBA00011065"/>
    </source>
</evidence>
<dbReference type="Proteomes" id="UP000274131">
    <property type="component" value="Unassembled WGS sequence"/>
</dbReference>
<comment type="catalytic activity">
    <reaction evidence="8">
        <text>O-phospho-L-tyrosyl-[protein] + H2O = L-tyrosyl-[protein] + phosphate</text>
        <dbReference type="Rhea" id="RHEA:10684"/>
        <dbReference type="Rhea" id="RHEA-COMP:10136"/>
        <dbReference type="Rhea" id="RHEA-COMP:20101"/>
        <dbReference type="ChEBI" id="CHEBI:15377"/>
        <dbReference type="ChEBI" id="CHEBI:43474"/>
        <dbReference type="ChEBI" id="CHEBI:46858"/>
        <dbReference type="ChEBI" id="CHEBI:61978"/>
        <dbReference type="EC" id="3.1.3.48"/>
    </reaction>
</comment>
<evidence type="ECO:0000256" key="3">
    <source>
        <dbReference type="ARBA" id="ARBA00022618"/>
    </source>
</evidence>
<feature type="domain" description="Rhodanese" evidence="10">
    <location>
        <begin position="199"/>
        <end position="308"/>
    </location>
</feature>
<name>A0A0N4VBL8_ENTVE</name>
<evidence type="ECO:0000256" key="4">
    <source>
        <dbReference type="ARBA" id="ARBA00022776"/>
    </source>
</evidence>
<dbReference type="AlphaFoldDB" id="A0A0N4VBL8"/>
<evidence type="ECO:0000259" key="10">
    <source>
        <dbReference type="PROSITE" id="PS50206"/>
    </source>
</evidence>
<keyword evidence="7" id="KW-0131">Cell cycle</keyword>
<evidence type="ECO:0000313" key="13">
    <source>
        <dbReference type="WBParaSite" id="EVEC_0000792801-mRNA-1"/>
    </source>
</evidence>
<feature type="compositionally biased region" description="Low complexity" evidence="9">
    <location>
        <begin position="7"/>
        <end position="17"/>
    </location>
</feature>
<dbReference type="GO" id="GO:0000086">
    <property type="term" value="P:G2/M transition of mitotic cell cycle"/>
    <property type="evidence" value="ECO:0007669"/>
    <property type="project" value="TreeGrafter"/>
</dbReference>
<dbReference type="GO" id="GO:0005634">
    <property type="term" value="C:nucleus"/>
    <property type="evidence" value="ECO:0007669"/>
    <property type="project" value="TreeGrafter"/>
</dbReference>
<evidence type="ECO:0000256" key="5">
    <source>
        <dbReference type="ARBA" id="ARBA00022801"/>
    </source>
</evidence>
<dbReference type="PANTHER" id="PTHR10828">
    <property type="entry name" value="M-PHASE INDUCER PHOSPHATASE DUAL SPECIFICITY PHOSPHATASE CDC25"/>
    <property type="match status" value="1"/>
</dbReference>
<feature type="region of interest" description="Disordered" evidence="9">
    <location>
        <begin position="362"/>
        <end position="401"/>
    </location>
</feature>
<evidence type="ECO:0000256" key="2">
    <source>
        <dbReference type="ARBA" id="ARBA00013064"/>
    </source>
</evidence>
<proteinExistence type="inferred from homology"/>
<reference evidence="11 12" key="2">
    <citation type="submission" date="2018-10" db="EMBL/GenBank/DDBJ databases">
        <authorList>
            <consortium name="Pathogen Informatics"/>
        </authorList>
    </citation>
    <scope>NUCLEOTIDE SEQUENCE [LARGE SCALE GENOMIC DNA]</scope>
</reference>
<dbReference type="Gene3D" id="3.40.250.10">
    <property type="entry name" value="Rhodanese-like domain"/>
    <property type="match status" value="1"/>
</dbReference>
<dbReference type="GO" id="GO:0004725">
    <property type="term" value="F:protein tyrosine phosphatase activity"/>
    <property type="evidence" value="ECO:0007669"/>
    <property type="project" value="UniProtKB-EC"/>
</dbReference>
<keyword evidence="6" id="KW-0904">Protein phosphatase</keyword>
<feature type="compositionally biased region" description="Basic residues" evidence="9">
    <location>
        <begin position="103"/>
        <end position="113"/>
    </location>
</feature>
<dbReference type="PANTHER" id="PTHR10828:SF76">
    <property type="entry name" value="M-PHASE INDUCER PHOSPHATASE"/>
    <property type="match status" value="1"/>
</dbReference>
<dbReference type="GO" id="GO:0010971">
    <property type="term" value="P:positive regulation of G2/M transition of mitotic cell cycle"/>
    <property type="evidence" value="ECO:0007669"/>
    <property type="project" value="TreeGrafter"/>
</dbReference>
<keyword evidence="4" id="KW-0498">Mitosis</keyword>
<dbReference type="OrthoDB" id="26523at2759"/>
<evidence type="ECO:0000313" key="12">
    <source>
        <dbReference type="Proteomes" id="UP000274131"/>
    </source>
</evidence>
<evidence type="ECO:0000256" key="6">
    <source>
        <dbReference type="ARBA" id="ARBA00022912"/>
    </source>
</evidence>